<dbReference type="OrthoDB" id="5364171at2759"/>
<gene>
    <name evidence="1" type="ORF">B0J11DRAFT_601700</name>
</gene>
<evidence type="ECO:0000313" key="2">
    <source>
        <dbReference type="Proteomes" id="UP000700596"/>
    </source>
</evidence>
<comment type="caution">
    <text evidence="1">The sequence shown here is derived from an EMBL/GenBank/DDBJ whole genome shotgun (WGS) entry which is preliminary data.</text>
</comment>
<name>A0A9P9I759_9PLEO</name>
<protein>
    <submittedName>
        <fullName evidence="1">Uncharacterized protein</fullName>
    </submittedName>
</protein>
<organism evidence="1 2">
    <name type="scientific">Dendryphion nanum</name>
    <dbReference type="NCBI Taxonomy" id="256645"/>
    <lineage>
        <taxon>Eukaryota</taxon>
        <taxon>Fungi</taxon>
        <taxon>Dikarya</taxon>
        <taxon>Ascomycota</taxon>
        <taxon>Pezizomycotina</taxon>
        <taxon>Dothideomycetes</taxon>
        <taxon>Pleosporomycetidae</taxon>
        <taxon>Pleosporales</taxon>
        <taxon>Torulaceae</taxon>
        <taxon>Dendryphion</taxon>
    </lineage>
</organism>
<sequence length="216" mass="23983">MVHHAYVRTDADVNTWRFLLVAPSANVIDEWWRDVSSNKALGFTRLGPDFYSCAQSASADTASKQFEGQVLFVLLSDTRHTRTWPAIHNYSRTDHISGGSYYVRSKSDPSLYWYAEATGGSIYASRAGRTRFRFSINGEDFTSRKVMIGSDNITITSAVDPKLQVGVEHGNLCFGSHSCSLTFNNLRNGFLAEGKATASVVKKVESGIGEEWELVH</sequence>
<dbReference type="EMBL" id="JAGMWT010000032">
    <property type="protein sequence ID" value="KAH7109487.1"/>
    <property type="molecule type" value="Genomic_DNA"/>
</dbReference>
<proteinExistence type="predicted"/>
<reference evidence="1" key="1">
    <citation type="journal article" date="2021" name="Nat. Commun.">
        <title>Genetic determinants of endophytism in the Arabidopsis root mycobiome.</title>
        <authorList>
            <person name="Mesny F."/>
            <person name="Miyauchi S."/>
            <person name="Thiergart T."/>
            <person name="Pickel B."/>
            <person name="Atanasova L."/>
            <person name="Karlsson M."/>
            <person name="Huettel B."/>
            <person name="Barry K.W."/>
            <person name="Haridas S."/>
            <person name="Chen C."/>
            <person name="Bauer D."/>
            <person name="Andreopoulos W."/>
            <person name="Pangilinan J."/>
            <person name="LaButti K."/>
            <person name="Riley R."/>
            <person name="Lipzen A."/>
            <person name="Clum A."/>
            <person name="Drula E."/>
            <person name="Henrissat B."/>
            <person name="Kohler A."/>
            <person name="Grigoriev I.V."/>
            <person name="Martin F.M."/>
            <person name="Hacquard S."/>
        </authorList>
    </citation>
    <scope>NUCLEOTIDE SEQUENCE</scope>
    <source>
        <strain evidence="1">MPI-CAGE-CH-0243</strain>
    </source>
</reference>
<dbReference type="Proteomes" id="UP000700596">
    <property type="component" value="Unassembled WGS sequence"/>
</dbReference>
<keyword evidence="2" id="KW-1185">Reference proteome</keyword>
<accession>A0A9P9I759</accession>
<dbReference type="AlphaFoldDB" id="A0A9P9I759"/>
<evidence type="ECO:0000313" key="1">
    <source>
        <dbReference type="EMBL" id="KAH7109487.1"/>
    </source>
</evidence>